<gene>
    <name evidence="15" type="ORF">WDJ61_03035</name>
</gene>
<evidence type="ECO:0000256" key="4">
    <source>
        <dbReference type="ARBA" id="ARBA00022553"/>
    </source>
</evidence>
<keyword evidence="4" id="KW-0597">Phosphoprotein</keyword>
<proteinExistence type="predicted"/>
<dbReference type="SMART" id="SM00388">
    <property type="entry name" value="HisKA"/>
    <property type="match status" value="1"/>
</dbReference>
<keyword evidence="16" id="KW-1185">Reference proteome</keyword>
<dbReference type="Gene3D" id="3.30.565.10">
    <property type="entry name" value="Histidine kinase-like ATPase, C-terminal domain"/>
    <property type="match status" value="1"/>
</dbReference>
<dbReference type="InterPro" id="IPR050398">
    <property type="entry name" value="HssS/ArlS-like"/>
</dbReference>
<evidence type="ECO:0000256" key="3">
    <source>
        <dbReference type="ARBA" id="ARBA00012438"/>
    </source>
</evidence>
<evidence type="ECO:0000256" key="12">
    <source>
        <dbReference type="ARBA" id="ARBA00023136"/>
    </source>
</evidence>
<organism evidence="15 16">
    <name type="scientific">Bacillus kandeliae</name>
    <dbReference type="NCBI Taxonomy" id="3129297"/>
    <lineage>
        <taxon>Bacteria</taxon>
        <taxon>Bacillati</taxon>
        <taxon>Bacillota</taxon>
        <taxon>Bacilli</taxon>
        <taxon>Bacillales</taxon>
        <taxon>Bacillaceae</taxon>
        <taxon>Bacillus</taxon>
    </lineage>
</organism>
<dbReference type="EMBL" id="CP147404">
    <property type="protein sequence ID" value="WXB93640.1"/>
    <property type="molecule type" value="Genomic_DNA"/>
</dbReference>
<keyword evidence="10 13" id="KW-1133">Transmembrane helix</keyword>
<evidence type="ECO:0000259" key="14">
    <source>
        <dbReference type="PROSITE" id="PS50109"/>
    </source>
</evidence>
<dbReference type="InterPro" id="IPR005467">
    <property type="entry name" value="His_kinase_dom"/>
</dbReference>
<sequence>MAIAVGVLVIVIILLSLYIVFLQLQLRNINRQLDKRLAEHTRQPISLELLNRELNALAININKCLKVEETLRLKGIREEKRFKELIANISHDLRTPLTAIKGYQQLVEKGELSDDQRRKLQVAQKHADELGNLIEHFFEYSYLLNVKSESNIERINVTNLVTECVAASVTIFEENHLKVCMEEAPPVFALIDKEMTIRIIQNLIRNCAIHSDGDVVVRVQSNENAVISFSNPVKDAAEIDVNQLFDRFYTADKARRKATGLGLSIVKLLAAQMGGSTIAELQGNIISIRVELPLSDH</sequence>
<name>A0ABZ2N7T3_9BACI</name>
<keyword evidence="8 15" id="KW-0418">Kinase</keyword>
<dbReference type="InterPro" id="IPR003594">
    <property type="entry name" value="HATPase_dom"/>
</dbReference>
<dbReference type="InterPro" id="IPR003661">
    <property type="entry name" value="HisK_dim/P_dom"/>
</dbReference>
<dbReference type="SMART" id="SM00387">
    <property type="entry name" value="HATPase_c"/>
    <property type="match status" value="1"/>
</dbReference>
<dbReference type="EC" id="2.7.13.3" evidence="3"/>
<dbReference type="InterPro" id="IPR004358">
    <property type="entry name" value="Sig_transdc_His_kin-like_C"/>
</dbReference>
<evidence type="ECO:0000256" key="9">
    <source>
        <dbReference type="ARBA" id="ARBA00022840"/>
    </source>
</evidence>
<dbReference type="Pfam" id="PF00512">
    <property type="entry name" value="HisKA"/>
    <property type="match status" value="1"/>
</dbReference>
<evidence type="ECO:0000256" key="13">
    <source>
        <dbReference type="SAM" id="Phobius"/>
    </source>
</evidence>
<evidence type="ECO:0000256" key="1">
    <source>
        <dbReference type="ARBA" id="ARBA00000085"/>
    </source>
</evidence>
<dbReference type="PROSITE" id="PS50109">
    <property type="entry name" value="HIS_KIN"/>
    <property type="match status" value="1"/>
</dbReference>
<keyword evidence="6 13" id="KW-0812">Transmembrane</keyword>
<keyword evidence="7" id="KW-0547">Nucleotide-binding</keyword>
<evidence type="ECO:0000256" key="6">
    <source>
        <dbReference type="ARBA" id="ARBA00022692"/>
    </source>
</evidence>
<dbReference type="InterPro" id="IPR036097">
    <property type="entry name" value="HisK_dim/P_sf"/>
</dbReference>
<keyword evidence="12 13" id="KW-0472">Membrane</keyword>
<dbReference type="CDD" id="cd00082">
    <property type="entry name" value="HisKA"/>
    <property type="match status" value="1"/>
</dbReference>
<dbReference type="InterPro" id="IPR036890">
    <property type="entry name" value="HATPase_C_sf"/>
</dbReference>
<keyword evidence="11" id="KW-0902">Two-component regulatory system</keyword>
<dbReference type="PANTHER" id="PTHR45528">
    <property type="entry name" value="SENSOR HISTIDINE KINASE CPXA"/>
    <property type="match status" value="1"/>
</dbReference>
<dbReference type="SUPFAM" id="SSF55874">
    <property type="entry name" value="ATPase domain of HSP90 chaperone/DNA topoisomerase II/histidine kinase"/>
    <property type="match status" value="1"/>
</dbReference>
<evidence type="ECO:0000256" key="2">
    <source>
        <dbReference type="ARBA" id="ARBA00004141"/>
    </source>
</evidence>
<dbReference type="PRINTS" id="PR00344">
    <property type="entry name" value="BCTRLSENSOR"/>
</dbReference>
<keyword evidence="5" id="KW-0808">Transferase</keyword>
<evidence type="ECO:0000313" key="15">
    <source>
        <dbReference type="EMBL" id="WXB93640.1"/>
    </source>
</evidence>
<comment type="subcellular location">
    <subcellularLocation>
        <location evidence="2">Membrane</location>
        <topology evidence="2">Multi-pass membrane protein</topology>
    </subcellularLocation>
</comment>
<accession>A0ABZ2N7T3</accession>
<comment type="catalytic activity">
    <reaction evidence="1">
        <text>ATP + protein L-histidine = ADP + protein N-phospho-L-histidine.</text>
        <dbReference type="EC" id="2.7.13.3"/>
    </reaction>
</comment>
<dbReference type="SUPFAM" id="SSF47384">
    <property type="entry name" value="Homodimeric domain of signal transducing histidine kinase"/>
    <property type="match status" value="1"/>
</dbReference>
<dbReference type="Gene3D" id="1.10.287.130">
    <property type="match status" value="1"/>
</dbReference>
<feature type="transmembrane region" description="Helical" evidence="13">
    <location>
        <begin position="6"/>
        <end position="26"/>
    </location>
</feature>
<reference evidence="15 16" key="1">
    <citation type="submission" date="2024-02" db="EMBL/GenBank/DDBJ databases">
        <title>Seven novel Bacillus-like species.</title>
        <authorList>
            <person name="Liu G."/>
        </authorList>
    </citation>
    <scope>NUCLEOTIDE SEQUENCE [LARGE SCALE GENOMIC DNA]</scope>
    <source>
        <strain evidence="15 16">FJAT-52991</strain>
    </source>
</reference>
<feature type="domain" description="Histidine kinase" evidence="14">
    <location>
        <begin position="88"/>
        <end position="296"/>
    </location>
</feature>
<evidence type="ECO:0000313" key="16">
    <source>
        <dbReference type="Proteomes" id="UP001387364"/>
    </source>
</evidence>
<dbReference type="GO" id="GO:0016301">
    <property type="term" value="F:kinase activity"/>
    <property type="evidence" value="ECO:0007669"/>
    <property type="project" value="UniProtKB-KW"/>
</dbReference>
<keyword evidence="9" id="KW-0067">ATP-binding</keyword>
<dbReference type="Proteomes" id="UP001387364">
    <property type="component" value="Chromosome"/>
</dbReference>
<dbReference type="PANTHER" id="PTHR45528:SF8">
    <property type="entry name" value="HISTIDINE KINASE"/>
    <property type="match status" value="1"/>
</dbReference>
<dbReference type="Pfam" id="PF02518">
    <property type="entry name" value="HATPase_c"/>
    <property type="match status" value="1"/>
</dbReference>
<protein>
    <recommendedName>
        <fullName evidence="3">histidine kinase</fullName>
        <ecNumber evidence="3">2.7.13.3</ecNumber>
    </recommendedName>
</protein>
<evidence type="ECO:0000256" key="11">
    <source>
        <dbReference type="ARBA" id="ARBA00023012"/>
    </source>
</evidence>
<evidence type="ECO:0000256" key="8">
    <source>
        <dbReference type="ARBA" id="ARBA00022777"/>
    </source>
</evidence>
<evidence type="ECO:0000256" key="5">
    <source>
        <dbReference type="ARBA" id="ARBA00022679"/>
    </source>
</evidence>
<evidence type="ECO:0000256" key="10">
    <source>
        <dbReference type="ARBA" id="ARBA00022989"/>
    </source>
</evidence>
<evidence type="ECO:0000256" key="7">
    <source>
        <dbReference type="ARBA" id="ARBA00022741"/>
    </source>
</evidence>